<evidence type="ECO:0000313" key="1">
    <source>
        <dbReference type="EnsemblMetazoa" id="SMAR014602-PA"/>
    </source>
</evidence>
<proteinExistence type="predicted"/>
<dbReference type="eggNOG" id="ENOG502SZFD">
    <property type="taxonomic scope" value="Eukaryota"/>
</dbReference>
<dbReference type="PhylomeDB" id="T1JL72"/>
<dbReference type="HOGENOM" id="CLU_919248_0_0_1"/>
<name>T1JL72_STRMM</name>
<reference evidence="1" key="2">
    <citation type="submission" date="2015-02" db="UniProtKB">
        <authorList>
            <consortium name="EnsemblMetazoa"/>
        </authorList>
    </citation>
    <scope>IDENTIFICATION</scope>
</reference>
<sequence length="303" mass="35177">MNRQNFNNVYETVWRLICLEGRKNTVVAASNTIQRIDERTNPYPTPRGFNFMKQDIRYAYYYCFFTIDTYAIKECWHLFHILSFYNLQEWKQSNVITWLNNIITTQNANLVCLGGGAGYEIVGFCKWLKTVNAKIKLHPFIVDKYRWASDTQRLLEIFDSQNEYNLRETRYTTYSSLLDMIACNNELMDRLRSADLVTVAKFISALDSNEKEYTVPRGICGTKLLKAMKPGALVFFMDNIGAENLNQMRIAAETAELKCIAELIHRRTETIPQHEIEGIQINNFITALPLLSTDVCAALWQKQ</sequence>
<organism evidence="1 2">
    <name type="scientific">Strigamia maritima</name>
    <name type="common">European centipede</name>
    <name type="synonym">Geophilus maritimus</name>
    <dbReference type="NCBI Taxonomy" id="126957"/>
    <lineage>
        <taxon>Eukaryota</taxon>
        <taxon>Metazoa</taxon>
        <taxon>Ecdysozoa</taxon>
        <taxon>Arthropoda</taxon>
        <taxon>Myriapoda</taxon>
        <taxon>Chilopoda</taxon>
        <taxon>Pleurostigmophora</taxon>
        <taxon>Geophilomorpha</taxon>
        <taxon>Linotaeniidae</taxon>
        <taxon>Strigamia</taxon>
    </lineage>
</organism>
<dbReference type="AlphaFoldDB" id="T1JL72"/>
<dbReference type="EMBL" id="JH431327">
    <property type="status" value="NOT_ANNOTATED_CDS"/>
    <property type="molecule type" value="Genomic_DNA"/>
</dbReference>
<evidence type="ECO:0000313" key="2">
    <source>
        <dbReference type="Proteomes" id="UP000014500"/>
    </source>
</evidence>
<dbReference type="EnsemblMetazoa" id="SMAR014602-RA">
    <property type="protein sequence ID" value="SMAR014602-PA"/>
    <property type="gene ID" value="SMAR014602"/>
</dbReference>
<reference evidence="2" key="1">
    <citation type="submission" date="2011-05" db="EMBL/GenBank/DDBJ databases">
        <authorList>
            <person name="Richards S.R."/>
            <person name="Qu J."/>
            <person name="Jiang H."/>
            <person name="Jhangiani S.N."/>
            <person name="Agravi P."/>
            <person name="Goodspeed R."/>
            <person name="Gross S."/>
            <person name="Mandapat C."/>
            <person name="Jackson L."/>
            <person name="Mathew T."/>
            <person name="Pu L."/>
            <person name="Thornton R."/>
            <person name="Saada N."/>
            <person name="Wilczek-Boney K.B."/>
            <person name="Lee S."/>
            <person name="Kovar C."/>
            <person name="Wu Y."/>
            <person name="Scherer S.E."/>
            <person name="Worley K.C."/>
            <person name="Muzny D.M."/>
            <person name="Gibbs R."/>
        </authorList>
    </citation>
    <scope>NUCLEOTIDE SEQUENCE</scope>
    <source>
        <strain evidence="2">Brora</strain>
    </source>
</reference>
<keyword evidence="2" id="KW-1185">Reference proteome</keyword>
<protein>
    <submittedName>
        <fullName evidence="1">Uncharacterized protein</fullName>
    </submittedName>
</protein>
<dbReference type="Proteomes" id="UP000014500">
    <property type="component" value="Unassembled WGS sequence"/>
</dbReference>
<accession>T1JL72</accession>